<accession>A0ABQ7FGL3</accession>
<comment type="caution">
    <text evidence="1">The sequence shown here is derived from an EMBL/GenBank/DDBJ whole genome shotgun (WGS) entry which is preliminary data.</text>
</comment>
<proteinExistence type="predicted"/>
<sequence>MPETTSELRALLYELRGDTPDDLVREAAARVGRVMHDDMTRLGVWETAAPIDRAAVLWAMISGPGLATVSEARLAEDWRNLLDLVRHVIGLCDGPTHLSPRHIQSRDSDELHGRLQRLPEGWRQEVVRRIAAGANMASTIADAQMAINRLRSRGIDPAAAATPEFETAADR</sequence>
<dbReference type="Proteomes" id="UP000621266">
    <property type="component" value="Unassembled WGS sequence"/>
</dbReference>
<dbReference type="RefSeq" id="WP_156207250.1">
    <property type="nucleotide sequence ID" value="NZ_WHPN01000372.1"/>
</dbReference>
<reference evidence="1 2" key="1">
    <citation type="submission" date="2019-10" db="EMBL/GenBank/DDBJ databases">
        <title>Streptomyces tenebrisbrunneis sp.nov., an endogenous actinomycete isolated from of Lycium ruthenicum.</title>
        <authorList>
            <person name="Ma L."/>
        </authorList>
    </citation>
    <scope>NUCLEOTIDE SEQUENCE [LARGE SCALE GENOMIC DNA]</scope>
    <source>
        <strain evidence="1 2">TRM 66187</strain>
    </source>
</reference>
<gene>
    <name evidence="1" type="ORF">GCU69_25290</name>
</gene>
<keyword evidence="2" id="KW-1185">Reference proteome</keyword>
<evidence type="ECO:0000313" key="1">
    <source>
        <dbReference type="EMBL" id="KAF4406387.1"/>
    </source>
</evidence>
<protein>
    <submittedName>
        <fullName evidence="1">Uncharacterized protein</fullName>
    </submittedName>
</protein>
<evidence type="ECO:0000313" key="2">
    <source>
        <dbReference type="Proteomes" id="UP000621266"/>
    </source>
</evidence>
<dbReference type="EMBL" id="WHPN01000372">
    <property type="protein sequence ID" value="KAF4406387.1"/>
    <property type="molecule type" value="Genomic_DNA"/>
</dbReference>
<name>A0ABQ7FGL3_9ACTN</name>
<organism evidence="1 2">
    <name type="scientific">Streptomyces lycii</name>
    <dbReference type="NCBI Taxonomy" id="2654337"/>
    <lineage>
        <taxon>Bacteria</taxon>
        <taxon>Bacillati</taxon>
        <taxon>Actinomycetota</taxon>
        <taxon>Actinomycetes</taxon>
        <taxon>Kitasatosporales</taxon>
        <taxon>Streptomycetaceae</taxon>
        <taxon>Streptomyces</taxon>
    </lineage>
</organism>